<reference evidence="3" key="1">
    <citation type="submission" date="2016-06" db="UniProtKB">
        <authorList>
            <consortium name="WormBaseParasite"/>
        </authorList>
    </citation>
    <scope>IDENTIFICATION</scope>
</reference>
<proteinExistence type="predicted"/>
<accession>A0A183S855</accession>
<dbReference type="WBParaSite" id="SSLN_0000042201-mRNA-1">
    <property type="protein sequence ID" value="SSLN_0000042201-mRNA-1"/>
    <property type="gene ID" value="SSLN_0000042201"/>
</dbReference>
<name>A0A183S855_SCHSO</name>
<protein>
    <submittedName>
        <fullName evidence="3">C2H2-type domain-containing protein</fullName>
    </submittedName>
</protein>
<sequence>MTSSDVVKEKFYEDLHTLLATVPKVDKLIFLGDFNAHVRMDHAVLLGVFGPHALGSCNDYGLLLLRSSVTCESIEETGEPMPTAPTHSRDHRLHCRHCPRALTHCKGLIGHMRIYDSGIHRNTDNTDTPCTPSAPAIFTATATPTTINYIPQPLPNSPADTEPANSTHASTWPVTCKSITRRLVNQCLRLRHTVDAPAYTALTAAPRRRPSVCAVWVEWLTSGLGVRRPWLLYIL</sequence>
<evidence type="ECO:0000313" key="2">
    <source>
        <dbReference type="Proteomes" id="UP000275846"/>
    </source>
</evidence>
<organism evidence="3">
    <name type="scientific">Schistocephalus solidus</name>
    <name type="common">Tapeworm</name>
    <dbReference type="NCBI Taxonomy" id="70667"/>
    <lineage>
        <taxon>Eukaryota</taxon>
        <taxon>Metazoa</taxon>
        <taxon>Spiralia</taxon>
        <taxon>Lophotrochozoa</taxon>
        <taxon>Platyhelminthes</taxon>
        <taxon>Cestoda</taxon>
        <taxon>Eucestoda</taxon>
        <taxon>Diphyllobothriidea</taxon>
        <taxon>Diphyllobothriidae</taxon>
        <taxon>Schistocephalus</taxon>
    </lineage>
</organism>
<dbReference type="OrthoDB" id="6319889at2759"/>
<dbReference type="AlphaFoldDB" id="A0A183S855"/>
<keyword evidence="2" id="KW-1185">Reference proteome</keyword>
<dbReference type="Proteomes" id="UP000275846">
    <property type="component" value="Unassembled WGS sequence"/>
</dbReference>
<gene>
    <name evidence="1" type="ORF">SSLN_LOCUS403</name>
</gene>
<evidence type="ECO:0000313" key="3">
    <source>
        <dbReference type="WBParaSite" id="SSLN_0000042201-mRNA-1"/>
    </source>
</evidence>
<reference evidence="1 2" key="2">
    <citation type="submission" date="2018-11" db="EMBL/GenBank/DDBJ databases">
        <authorList>
            <consortium name="Pathogen Informatics"/>
        </authorList>
    </citation>
    <scope>NUCLEOTIDE SEQUENCE [LARGE SCALE GENOMIC DNA]</scope>
    <source>
        <strain evidence="1 2">NST_G2</strain>
    </source>
</reference>
<evidence type="ECO:0000313" key="1">
    <source>
        <dbReference type="EMBL" id="VDL85543.1"/>
    </source>
</evidence>
<dbReference type="EMBL" id="UYSU01000272">
    <property type="protein sequence ID" value="VDL85543.1"/>
    <property type="molecule type" value="Genomic_DNA"/>
</dbReference>